<feature type="compositionally biased region" description="Low complexity" evidence="1">
    <location>
        <begin position="874"/>
        <end position="909"/>
    </location>
</feature>
<feature type="compositionally biased region" description="Low complexity" evidence="1">
    <location>
        <begin position="165"/>
        <end position="183"/>
    </location>
</feature>
<feature type="region of interest" description="Disordered" evidence="1">
    <location>
        <begin position="123"/>
        <end position="496"/>
    </location>
</feature>
<evidence type="ECO:0000313" key="2">
    <source>
        <dbReference type="EMBL" id="EER44034.1"/>
    </source>
</evidence>
<dbReference type="GO" id="GO:0005829">
    <property type="term" value="C:cytosol"/>
    <property type="evidence" value="ECO:0007669"/>
    <property type="project" value="TreeGrafter"/>
</dbReference>
<feature type="compositionally biased region" description="Polar residues" evidence="1">
    <location>
        <begin position="229"/>
        <end position="238"/>
    </location>
</feature>
<dbReference type="STRING" id="544712.C6H6L3"/>
<dbReference type="EMBL" id="GG692420">
    <property type="protein sequence ID" value="EER44034.1"/>
    <property type="molecule type" value="Genomic_DNA"/>
</dbReference>
<evidence type="ECO:0000313" key="3">
    <source>
        <dbReference type="Proteomes" id="UP000002624"/>
    </source>
</evidence>
<feature type="compositionally biased region" description="Basic and acidic residues" evidence="1">
    <location>
        <begin position="309"/>
        <end position="388"/>
    </location>
</feature>
<feature type="compositionally biased region" description="Polar residues" evidence="1">
    <location>
        <begin position="139"/>
        <end position="155"/>
    </location>
</feature>
<gene>
    <name evidence="2" type="ORF">HCDG_02064</name>
</gene>
<feature type="region of interest" description="Disordered" evidence="1">
    <location>
        <begin position="987"/>
        <end position="1016"/>
    </location>
</feature>
<feature type="region of interest" description="Disordered" evidence="1">
    <location>
        <begin position="1"/>
        <end position="45"/>
    </location>
</feature>
<sequence>MAQYQPAVPQRLSSISPSPTAKISRQSNIPPPSGLDGLISQHPPERRRCTANNNIIVDHDFLTKFGRTVRTARQIEIPPPPSATNRGGRTGGAINGNLNIGIAETGSTSQRQLRPRASSPILGQQYQSHPHEPPLPSFHANTRPTLRQPDPSTIRSSRDPLKPLTVVPQHAQVQAQTQTPTQTLKNTQKQTAEPFSSRDLALRSKTYSPNSPIDKKLSALRKQYEHQLRQQGRQNSAPSPDFPAEHQSHSLYEGQQQPQPSEPPTPRISHIPSQQPAVKKEKEHFFQLGRRERKRREEEKQRQIQQEEEQLRQRQKQERKERERKQREQLELEQQQKKQEQVQQEKEQYFQRQNREKQRREEQKKRKEEPDQYQQRKTEAQSQREEAQRQVQQQLQLKQQRQEELQSQHYQFPFHEKRTNQQRKPAVEWFDGPEGQVSSSDDDNAEGDERIDYSVQDFHSVPQSTYRESAYSRGSSNRVSMHSNGMSGTSRASSRTLILSPAPEQAKKATPELRNTSPLFTPGASRFNSFFNDWDLSSTSATPPSVGSPTTALGRLSRKSSKLTLNKSDLNESSVLCLSSSEDEADEEEVEAHKPFQRHVIRDSICTIDEGASEIFIAKAVSAPRSSSVPRVRNTSLPPPRISRDRSSSSNVRYPSYRPSNGIHTISEPDSALTPRPFTSASTTANLNSSPFDFQLPVSRPPNSIKSINRRSRVIVVTRQEEQLLEVIRQRGGNMPPNFPLIDLPNTAASIAHTMPKHTTSTTSSSSNTTTTTHAFRKSPSPSTNRPPSSQYEGESIGDTSFLALSPDFAPPHAKHPDGTSSAGSDSSRSHHALSVSDSGGDHHSDPSPRVSLVHSDTFPSPSTSWVAPSSPTQRQYSHQQQQQRQDQQPQEIANPNGGSRSSSRGNPLHPHHPMLVHPQPLSSYPPTSSPLALSLSSPPSPFSSLHSPSPPSPLLSAPPPFPSITADTAKAKATLAIDVVLPVEETKRHSRTRTDSSSAMVFGDGEEGDKSASPVMNDTELPIWALGWNAETPGLAVVH</sequence>
<dbReference type="OrthoDB" id="5244050at2759"/>
<feature type="region of interest" description="Disordered" evidence="1">
    <location>
        <begin position="627"/>
        <end position="674"/>
    </location>
</feature>
<feature type="compositionally biased region" description="Polar residues" evidence="1">
    <location>
        <begin position="461"/>
        <end position="496"/>
    </location>
</feature>
<dbReference type="PANTHER" id="PTHR47096">
    <property type="entry name" value="MISSHAPEN LIKE KINASE 1"/>
    <property type="match status" value="1"/>
</dbReference>
<feature type="compositionally biased region" description="Low complexity" evidence="1">
    <location>
        <begin position="759"/>
        <end position="790"/>
    </location>
</feature>
<feature type="compositionally biased region" description="Low complexity" evidence="1">
    <location>
        <begin position="916"/>
        <end position="948"/>
    </location>
</feature>
<organism evidence="2 3">
    <name type="scientific">Ajellomyces capsulatus (strain H143)</name>
    <name type="common">Darling's disease fungus</name>
    <name type="synonym">Histoplasma capsulatum</name>
    <dbReference type="NCBI Taxonomy" id="544712"/>
    <lineage>
        <taxon>Eukaryota</taxon>
        <taxon>Fungi</taxon>
        <taxon>Dikarya</taxon>
        <taxon>Ascomycota</taxon>
        <taxon>Pezizomycotina</taxon>
        <taxon>Eurotiomycetes</taxon>
        <taxon>Eurotiomycetidae</taxon>
        <taxon>Onygenales</taxon>
        <taxon>Ajellomycetaceae</taxon>
        <taxon>Histoplasma</taxon>
    </lineage>
</organism>
<dbReference type="PANTHER" id="PTHR47096:SF1">
    <property type="entry name" value="MISSHAPEN LIKE KINASE 1"/>
    <property type="match status" value="1"/>
</dbReference>
<dbReference type="AlphaFoldDB" id="C6H6L3"/>
<feature type="compositionally biased region" description="Pro residues" evidence="1">
    <location>
        <begin position="949"/>
        <end position="962"/>
    </location>
</feature>
<dbReference type="Proteomes" id="UP000002624">
    <property type="component" value="Unassembled WGS sequence"/>
</dbReference>
<protein>
    <submittedName>
        <fullName evidence="2">Uncharacterized protein</fullName>
    </submittedName>
</protein>
<dbReference type="OMA" id="YRESAYS"/>
<feature type="compositionally biased region" description="Polar residues" evidence="1">
    <location>
        <begin position="184"/>
        <end position="194"/>
    </location>
</feature>
<reference evidence="3" key="1">
    <citation type="submission" date="2009-05" db="EMBL/GenBank/DDBJ databases">
        <title>The genome sequence of Ajellomyces capsulatus strain H143.</title>
        <authorList>
            <person name="Champion M."/>
            <person name="Cuomo C.A."/>
            <person name="Ma L.-J."/>
            <person name="Henn M.R."/>
            <person name="Sil A."/>
            <person name="Goldman B."/>
            <person name="Young S.K."/>
            <person name="Kodira C.D."/>
            <person name="Zeng Q."/>
            <person name="Koehrsen M."/>
            <person name="Alvarado L."/>
            <person name="Berlin A.M."/>
            <person name="Borenstein D."/>
            <person name="Chen Z."/>
            <person name="Engels R."/>
            <person name="Freedman E."/>
            <person name="Gellesch M."/>
            <person name="Goldberg J."/>
            <person name="Griggs A."/>
            <person name="Gujja S."/>
            <person name="Heiman D.I."/>
            <person name="Hepburn T.A."/>
            <person name="Howarth C."/>
            <person name="Jen D."/>
            <person name="Larson L."/>
            <person name="Lewis B."/>
            <person name="Mehta T."/>
            <person name="Park D."/>
            <person name="Pearson M."/>
            <person name="Roberts A."/>
            <person name="Saif S."/>
            <person name="Shea T.D."/>
            <person name="Shenoy N."/>
            <person name="Sisk P."/>
            <person name="Stolte C."/>
            <person name="Sykes S."/>
            <person name="Walk T."/>
            <person name="White J."/>
            <person name="Yandava C."/>
            <person name="Klein B."/>
            <person name="McEwen J.G."/>
            <person name="Puccia R."/>
            <person name="Goldman G.H."/>
            <person name="Felipe M.S."/>
            <person name="Nino-Vega G."/>
            <person name="San-Blas G."/>
            <person name="Taylor J.W."/>
            <person name="Mendoza L."/>
            <person name="Galagan J.E."/>
            <person name="Nusbaum C."/>
            <person name="Birren B.W."/>
        </authorList>
    </citation>
    <scope>NUCLEOTIDE SEQUENCE [LARGE SCALE GENOMIC DNA]</scope>
    <source>
        <strain evidence="3">H143</strain>
    </source>
</reference>
<name>C6H6L3_AJECH</name>
<feature type="compositionally biased region" description="Basic and acidic residues" evidence="1">
    <location>
        <begin position="213"/>
        <end position="228"/>
    </location>
</feature>
<accession>C6H6L3</accession>
<feature type="compositionally biased region" description="Polar residues" evidence="1">
    <location>
        <begin position="11"/>
        <end position="28"/>
    </location>
</feature>
<proteinExistence type="predicted"/>
<feature type="compositionally biased region" description="Polar residues" evidence="1">
    <location>
        <begin position="858"/>
        <end position="873"/>
    </location>
</feature>
<dbReference type="InterPro" id="IPR051700">
    <property type="entry name" value="STE20_Ser-Thr_kinase"/>
</dbReference>
<feature type="region of interest" description="Disordered" evidence="1">
    <location>
        <begin position="756"/>
        <end position="962"/>
    </location>
</feature>
<dbReference type="VEuPathDB" id="FungiDB:HCDG_02064"/>
<feature type="compositionally biased region" description="Low complexity" evidence="1">
    <location>
        <begin position="389"/>
        <end position="399"/>
    </location>
</feature>
<evidence type="ECO:0000256" key="1">
    <source>
        <dbReference type="SAM" id="MobiDB-lite"/>
    </source>
</evidence>
<dbReference type="HOGENOM" id="CLU_270402_0_0_1"/>
<feature type="region of interest" description="Disordered" evidence="1">
    <location>
        <begin position="72"/>
        <end position="100"/>
    </location>
</feature>